<organism evidence="5 6">
    <name type="scientific">Tilletia horrida</name>
    <dbReference type="NCBI Taxonomy" id="155126"/>
    <lineage>
        <taxon>Eukaryota</taxon>
        <taxon>Fungi</taxon>
        <taxon>Dikarya</taxon>
        <taxon>Basidiomycota</taxon>
        <taxon>Ustilaginomycotina</taxon>
        <taxon>Exobasidiomycetes</taxon>
        <taxon>Tilletiales</taxon>
        <taxon>Tilletiaceae</taxon>
        <taxon>Tilletia</taxon>
    </lineage>
</organism>
<evidence type="ECO:0008006" key="7">
    <source>
        <dbReference type="Google" id="ProtNLM"/>
    </source>
</evidence>
<evidence type="ECO:0000313" key="6">
    <source>
        <dbReference type="Proteomes" id="UP001176521"/>
    </source>
</evidence>
<dbReference type="PANTHER" id="PTHR33343">
    <property type="entry name" value="54S RIBOSOMAL PROTEIN BL35M"/>
    <property type="match status" value="1"/>
</dbReference>
<evidence type="ECO:0000256" key="2">
    <source>
        <dbReference type="ARBA" id="ARBA00022980"/>
    </source>
</evidence>
<name>A0AAN6JGR9_9BASI</name>
<evidence type="ECO:0000256" key="4">
    <source>
        <dbReference type="SAM" id="MobiDB-lite"/>
    </source>
</evidence>
<dbReference type="InterPro" id="IPR037229">
    <property type="entry name" value="Ribosomal_bL35_sf"/>
</dbReference>
<dbReference type="InterPro" id="IPR001706">
    <property type="entry name" value="Ribosomal_bL35"/>
</dbReference>
<dbReference type="Pfam" id="PF01632">
    <property type="entry name" value="Ribosomal_L35p"/>
    <property type="match status" value="1"/>
</dbReference>
<dbReference type="GO" id="GO:0015934">
    <property type="term" value="C:large ribosomal subunit"/>
    <property type="evidence" value="ECO:0007669"/>
    <property type="project" value="TreeGrafter"/>
</dbReference>
<feature type="region of interest" description="Disordered" evidence="4">
    <location>
        <begin position="1"/>
        <end position="24"/>
    </location>
</feature>
<dbReference type="SUPFAM" id="SSF143034">
    <property type="entry name" value="L35p-like"/>
    <property type="match status" value="1"/>
</dbReference>
<comment type="caution">
    <text evidence="5">The sequence shown here is derived from an EMBL/GenBank/DDBJ whole genome shotgun (WGS) entry which is preliminary data.</text>
</comment>
<dbReference type="Proteomes" id="UP001176521">
    <property type="component" value="Unassembled WGS sequence"/>
</dbReference>
<gene>
    <name evidence="5" type="ORF">OC842_007846</name>
</gene>
<reference evidence="5" key="1">
    <citation type="journal article" date="2023" name="PhytoFront">
        <title>Draft Genome Resources of Seven Strains of Tilletia horrida, Causal Agent of Kernel Smut of Rice.</title>
        <authorList>
            <person name="Khanal S."/>
            <person name="Antony Babu S."/>
            <person name="Zhou X.G."/>
        </authorList>
    </citation>
    <scope>NUCLEOTIDE SEQUENCE</scope>
    <source>
        <strain evidence="5">TX3</strain>
    </source>
</reference>
<keyword evidence="2" id="KW-0689">Ribosomal protein</keyword>
<keyword evidence="3" id="KW-0687">Ribonucleoprotein</keyword>
<keyword evidence="6" id="KW-1185">Reference proteome</keyword>
<evidence type="ECO:0000256" key="1">
    <source>
        <dbReference type="ARBA" id="ARBA00006598"/>
    </source>
</evidence>
<dbReference type="Gene3D" id="4.10.410.60">
    <property type="match status" value="1"/>
</dbReference>
<feature type="compositionally biased region" description="Polar residues" evidence="4">
    <location>
        <begin position="1"/>
        <end position="11"/>
    </location>
</feature>
<protein>
    <recommendedName>
        <fullName evidence="7">50S ribosomal protein L35</fullName>
    </recommendedName>
</protein>
<dbReference type="AlphaFoldDB" id="A0AAN6JGR9"/>
<dbReference type="GO" id="GO:0003735">
    <property type="term" value="F:structural constituent of ribosome"/>
    <property type="evidence" value="ECO:0007669"/>
    <property type="project" value="InterPro"/>
</dbReference>
<evidence type="ECO:0000256" key="3">
    <source>
        <dbReference type="ARBA" id="ARBA00023274"/>
    </source>
</evidence>
<sequence>MSTSAPAQQATHGGGKLKTHMGTKKRFFPVGSVDGMFKRGKAGKSHLNSHMSSVRRAGLRGTAITPPGQTARHLKRLLRPIL</sequence>
<dbReference type="EMBL" id="JAPDMQ010001357">
    <property type="protein sequence ID" value="KAK0518255.1"/>
    <property type="molecule type" value="Genomic_DNA"/>
</dbReference>
<evidence type="ECO:0000313" key="5">
    <source>
        <dbReference type="EMBL" id="KAK0518255.1"/>
    </source>
</evidence>
<proteinExistence type="inferred from homology"/>
<dbReference type="PANTHER" id="PTHR33343:SF1">
    <property type="entry name" value="LARGE RIBOSOMAL SUBUNIT PROTEIN BL35M"/>
    <property type="match status" value="1"/>
</dbReference>
<feature type="compositionally biased region" description="Basic residues" evidence="4">
    <location>
        <begin position="15"/>
        <end position="24"/>
    </location>
</feature>
<dbReference type="GO" id="GO:0006412">
    <property type="term" value="P:translation"/>
    <property type="evidence" value="ECO:0007669"/>
    <property type="project" value="InterPro"/>
</dbReference>
<dbReference type="InterPro" id="IPR021137">
    <property type="entry name" value="Ribosomal_bL35-like"/>
</dbReference>
<accession>A0AAN6JGR9</accession>
<comment type="similarity">
    <text evidence="1">Belongs to the bacterial ribosomal protein bL35 family.</text>
</comment>